<dbReference type="AlphaFoldDB" id="A0A8J2MBE0"/>
<reference evidence="2" key="1">
    <citation type="submission" date="2021-06" db="EMBL/GenBank/DDBJ databases">
        <authorList>
            <person name="Hodson N. C."/>
            <person name="Mongue J. A."/>
            <person name="Jaron S. K."/>
        </authorList>
    </citation>
    <scope>NUCLEOTIDE SEQUENCE</scope>
</reference>
<name>A0A8J2MBE0_9HEXA</name>
<evidence type="ECO:0000313" key="2">
    <source>
        <dbReference type="EMBL" id="CAG7836556.1"/>
    </source>
</evidence>
<feature type="signal peptide" evidence="1">
    <location>
        <begin position="1"/>
        <end position="22"/>
    </location>
</feature>
<organism evidence="2 3">
    <name type="scientific">Allacma fusca</name>
    <dbReference type="NCBI Taxonomy" id="39272"/>
    <lineage>
        <taxon>Eukaryota</taxon>
        <taxon>Metazoa</taxon>
        <taxon>Ecdysozoa</taxon>
        <taxon>Arthropoda</taxon>
        <taxon>Hexapoda</taxon>
        <taxon>Collembola</taxon>
        <taxon>Symphypleona</taxon>
        <taxon>Sminthuridae</taxon>
        <taxon>Allacma</taxon>
    </lineage>
</organism>
<gene>
    <name evidence="2" type="ORF">AFUS01_LOCUS45791</name>
</gene>
<dbReference type="Proteomes" id="UP000708208">
    <property type="component" value="Unassembled WGS sequence"/>
</dbReference>
<dbReference type="EMBL" id="CAJVCH010571072">
    <property type="protein sequence ID" value="CAG7836556.1"/>
    <property type="molecule type" value="Genomic_DNA"/>
</dbReference>
<accession>A0A8J2MBE0</accession>
<feature type="chain" id="PRO_5035234431" evidence="1">
    <location>
        <begin position="23"/>
        <end position="98"/>
    </location>
</feature>
<proteinExistence type="predicted"/>
<sequence length="98" mass="10791">MNIAKVIFTVFFVLATVAGVSCAKLEIKSKLSPGTKTLVRRQADAEEIINNVSNTIEDMSRDPSVKKNLVSLSVTKIEGHPGYVKYSLIKTNNNKKTH</sequence>
<evidence type="ECO:0000313" key="3">
    <source>
        <dbReference type="Proteomes" id="UP000708208"/>
    </source>
</evidence>
<protein>
    <submittedName>
        <fullName evidence="2">Uncharacterized protein</fullName>
    </submittedName>
</protein>
<dbReference type="PROSITE" id="PS51257">
    <property type="entry name" value="PROKAR_LIPOPROTEIN"/>
    <property type="match status" value="1"/>
</dbReference>
<keyword evidence="1" id="KW-0732">Signal</keyword>
<comment type="caution">
    <text evidence="2">The sequence shown here is derived from an EMBL/GenBank/DDBJ whole genome shotgun (WGS) entry which is preliminary data.</text>
</comment>
<evidence type="ECO:0000256" key="1">
    <source>
        <dbReference type="SAM" id="SignalP"/>
    </source>
</evidence>
<keyword evidence="3" id="KW-1185">Reference proteome</keyword>